<evidence type="ECO:0000313" key="3">
    <source>
        <dbReference type="RefSeq" id="XP_071912504.1"/>
    </source>
</evidence>
<dbReference type="RefSeq" id="XP_071912504.1">
    <property type="nucleotide sequence ID" value="XM_072056403.1"/>
</dbReference>
<feature type="region of interest" description="Disordered" evidence="1">
    <location>
        <begin position="90"/>
        <end position="125"/>
    </location>
</feature>
<organism evidence="2 3">
    <name type="scientific">Coffea arabica</name>
    <name type="common">Arabian coffee</name>
    <dbReference type="NCBI Taxonomy" id="13443"/>
    <lineage>
        <taxon>Eukaryota</taxon>
        <taxon>Viridiplantae</taxon>
        <taxon>Streptophyta</taxon>
        <taxon>Embryophyta</taxon>
        <taxon>Tracheophyta</taxon>
        <taxon>Spermatophyta</taxon>
        <taxon>Magnoliopsida</taxon>
        <taxon>eudicotyledons</taxon>
        <taxon>Gunneridae</taxon>
        <taxon>Pentapetalae</taxon>
        <taxon>asterids</taxon>
        <taxon>lamiids</taxon>
        <taxon>Gentianales</taxon>
        <taxon>Rubiaceae</taxon>
        <taxon>Ixoroideae</taxon>
        <taxon>Gardenieae complex</taxon>
        <taxon>Bertiereae - Coffeeae clade</taxon>
        <taxon>Coffeeae</taxon>
        <taxon>Coffea</taxon>
    </lineage>
</organism>
<dbReference type="Proteomes" id="UP001652660">
    <property type="component" value="Chromosome 6e"/>
</dbReference>
<keyword evidence="2" id="KW-1185">Reference proteome</keyword>
<gene>
    <name evidence="3" type="primary">LOC140010027</name>
</gene>
<dbReference type="GeneID" id="140010027"/>
<name>A0ABM4UZ32_COFAR</name>
<evidence type="ECO:0000313" key="2">
    <source>
        <dbReference type="Proteomes" id="UP001652660"/>
    </source>
</evidence>
<protein>
    <submittedName>
        <fullName evidence="3">Uncharacterized protein</fullName>
    </submittedName>
</protein>
<proteinExistence type="predicted"/>
<reference evidence="3" key="1">
    <citation type="submission" date="2025-08" db="UniProtKB">
        <authorList>
            <consortium name="RefSeq"/>
        </authorList>
    </citation>
    <scope>IDENTIFICATION</scope>
    <source>
        <tissue evidence="3">Leaves</tissue>
    </source>
</reference>
<evidence type="ECO:0000256" key="1">
    <source>
        <dbReference type="SAM" id="MobiDB-lite"/>
    </source>
</evidence>
<accession>A0ABM4UZ32</accession>
<sequence length="262" mass="29089">MLYGVLGQLEYLMDTMQCIGHQSHEALNLDDPGHVFHPRLLTIVDGGAFGSMQHLQQYDRMKVGDWDPFKTQTQSQHVPYERPIGHVPRQVRASTSGVRRHKHGLHDEDENEAEHRGPEVDPQNCTRPTGTHFSTSLHTLISTLPQFTQLPHFPVYGTQFTPFPHVPTFGSPLTPSPVPAFGSPFTPLPHIPIFGYDATTSGGSLRADLSQIYDLIGATGGGSTTVDLKDYCTLGQTMFMPTQTLLVRLLVPYVQTLAKYMI</sequence>